<dbReference type="Proteomes" id="UP001234989">
    <property type="component" value="Chromosome 3"/>
</dbReference>
<protein>
    <submittedName>
        <fullName evidence="1">Uncharacterized protein</fullName>
    </submittedName>
</protein>
<gene>
    <name evidence="1" type="ORF">MTR67_013736</name>
</gene>
<accession>A0AAF0QGT1</accession>
<sequence length="39" mass="4290">MALKVVGLVIFHIETLKQRIITEKPTKVKMGRGKGNPTG</sequence>
<name>A0AAF0QGT1_SOLVR</name>
<dbReference type="InterPro" id="IPR036920">
    <property type="entry name" value="Ribosomal_uL16_sf"/>
</dbReference>
<dbReference type="SUPFAM" id="SSF54686">
    <property type="entry name" value="Ribosomal protein L16p/L10e"/>
    <property type="match status" value="1"/>
</dbReference>
<dbReference type="GO" id="GO:0006412">
    <property type="term" value="P:translation"/>
    <property type="evidence" value="ECO:0007669"/>
    <property type="project" value="InterPro"/>
</dbReference>
<dbReference type="AlphaFoldDB" id="A0AAF0QGT1"/>
<evidence type="ECO:0000313" key="1">
    <source>
        <dbReference type="EMBL" id="WMV20351.1"/>
    </source>
</evidence>
<reference evidence="1" key="1">
    <citation type="submission" date="2023-08" db="EMBL/GenBank/DDBJ databases">
        <title>A de novo genome assembly of Solanum verrucosum Schlechtendal, a Mexican diploid species geographically isolated from the other diploid A-genome species in potato relatives.</title>
        <authorList>
            <person name="Hosaka K."/>
        </authorList>
    </citation>
    <scope>NUCLEOTIDE SEQUENCE</scope>
    <source>
        <tissue evidence="1">Young leaves</tissue>
    </source>
</reference>
<proteinExistence type="predicted"/>
<dbReference type="GO" id="GO:0005840">
    <property type="term" value="C:ribosome"/>
    <property type="evidence" value="ECO:0007669"/>
    <property type="project" value="InterPro"/>
</dbReference>
<dbReference type="EMBL" id="CP133614">
    <property type="protein sequence ID" value="WMV20351.1"/>
    <property type="molecule type" value="Genomic_DNA"/>
</dbReference>
<organism evidence="1 2">
    <name type="scientific">Solanum verrucosum</name>
    <dbReference type="NCBI Taxonomy" id="315347"/>
    <lineage>
        <taxon>Eukaryota</taxon>
        <taxon>Viridiplantae</taxon>
        <taxon>Streptophyta</taxon>
        <taxon>Embryophyta</taxon>
        <taxon>Tracheophyta</taxon>
        <taxon>Spermatophyta</taxon>
        <taxon>Magnoliopsida</taxon>
        <taxon>eudicotyledons</taxon>
        <taxon>Gunneridae</taxon>
        <taxon>Pentapetalae</taxon>
        <taxon>asterids</taxon>
        <taxon>lamiids</taxon>
        <taxon>Solanales</taxon>
        <taxon>Solanaceae</taxon>
        <taxon>Solanoideae</taxon>
        <taxon>Solaneae</taxon>
        <taxon>Solanum</taxon>
    </lineage>
</organism>
<evidence type="ECO:0000313" key="2">
    <source>
        <dbReference type="Proteomes" id="UP001234989"/>
    </source>
</evidence>
<keyword evidence="2" id="KW-1185">Reference proteome</keyword>
<dbReference type="GO" id="GO:0003735">
    <property type="term" value="F:structural constituent of ribosome"/>
    <property type="evidence" value="ECO:0007669"/>
    <property type="project" value="InterPro"/>
</dbReference>